<evidence type="ECO:0000259" key="1">
    <source>
        <dbReference type="Pfam" id="PF01636"/>
    </source>
</evidence>
<dbReference type="Proteomes" id="UP000199360">
    <property type="component" value="Unassembled WGS sequence"/>
</dbReference>
<proteinExistence type="predicted"/>
<keyword evidence="3" id="KW-1185">Reference proteome</keyword>
<dbReference type="Gene3D" id="3.90.1200.10">
    <property type="match status" value="1"/>
</dbReference>
<protein>
    <submittedName>
        <fullName evidence="2">Predicted kinase, aminoglycoside phosphotransferase (APT) family</fullName>
    </submittedName>
</protein>
<dbReference type="GO" id="GO:0016301">
    <property type="term" value="F:kinase activity"/>
    <property type="evidence" value="ECO:0007669"/>
    <property type="project" value="UniProtKB-KW"/>
</dbReference>
<name>A0A1C5K441_9ACTN</name>
<sequence length="319" mass="34737">MNCEALEWSGVELSHLGVPTGPMTRVHGGFANRTYRLDTDRGSFAVKELNLADRRAAYHAEDVFRFERAAFAAGIPMPEPISVGHGTLVHRWVDGERVPEAPVSQAYAFEIGAVLARLHALDVDWPRVSDEEPTPRDWPELADRAAATRQPWAADLAAHVGTFLAIAHLVDTCERPGPVVLTHRDIQPWNLLSRHGRPVILDWELSGLLDLSGELGSTALGLAKGPGFDDIRPAVFRAVLDGYVAAGGAVPPPGPSWFAFMIGGWLGHTRWNILRCLAGVEASTGPELALSHESVRDGLRGLPDMFGRLPDLQALLTRR</sequence>
<reference evidence="3" key="1">
    <citation type="submission" date="2016-06" db="EMBL/GenBank/DDBJ databases">
        <authorList>
            <person name="Varghese N."/>
            <person name="Submissions Spin"/>
        </authorList>
    </citation>
    <scope>NUCLEOTIDE SEQUENCE [LARGE SCALE GENOMIC DNA]</scope>
    <source>
        <strain evidence="3">DSM 45647</strain>
    </source>
</reference>
<keyword evidence="2" id="KW-0808">Transferase</keyword>
<dbReference type="Pfam" id="PF01636">
    <property type="entry name" value="APH"/>
    <property type="match status" value="1"/>
</dbReference>
<dbReference type="AlphaFoldDB" id="A0A1C5K441"/>
<feature type="domain" description="Aminoglycoside phosphotransferase" evidence="1">
    <location>
        <begin position="24"/>
        <end position="245"/>
    </location>
</feature>
<gene>
    <name evidence="2" type="ORF">GA0070213_11887</name>
</gene>
<dbReference type="SUPFAM" id="SSF56112">
    <property type="entry name" value="Protein kinase-like (PK-like)"/>
    <property type="match status" value="1"/>
</dbReference>
<dbReference type="InterPro" id="IPR002575">
    <property type="entry name" value="Aminoglycoside_PTrfase"/>
</dbReference>
<accession>A0A1C5K441</accession>
<dbReference type="EMBL" id="FMDM01000018">
    <property type="protein sequence ID" value="SCG77557.1"/>
    <property type="molecule type" value="Genomic_DNA"/>
</dbReference>
<evidence type="ECO:0000313" key="2">
    <source>
        <dbReference type="EMBL" id="SCG77557.1"/>
    </source>
</evidence>
<keyword evidence="2" id="KW-0418">Kinase</keyword>
<dbReference type="STRING" id="745366.GA0070213_11887"/>
<organism evidence="2 3">
    <name type="scientific">Micromonospora humi</name>
    <dbReference type="NCBI Taxonomy" id="745366"/>
    <lineage>
        <taxon>Bacteria</taxon>
        <taxon>Bacillati</taxon>
        <taxon>Actinomycetota</taxon>
        <taxon>Actinomycetes</taxon>
        <taxon>Micromonosporales</taxon>
        <taxon>Micromonosporaceae</taxon>
        <taxon>Micromonospora</taxon>
    </lineage>
</organism>
<evidence type="ECO:0000313" key="3">
    <source>
        <dbReference type="Proteomes" id="UP000199360"/>
    </source>
</evidence>
<dbReference type="InterPro" id="IPR011009">
    <property type="entry name" value="Kinase-like_dom_sf"/>
</dbReference>